<protein>
    <submittedName>
        <fullName evidence="2">Uncharacterized protein</fullName>
    </submittedName>
</protein>
<proteinExistence type="predicted"/>
<dbReference type="Proteomes" id="UP000663889">
    <property type="component" value="Unassembled WGS sequence"/>
</dbReference>
<gene>
    <name evidence="2" type="ORF">SEV965_LOCUS10483</name>
</gene>
<organism evidence="2 3">
    <name type="scientific">Rotaria sordida</name>
    <dbReference type="NCBI Taxonomy" id="392033"/>
    <lineage>
        <taxon>Eukaryota</taxon>
        <taxon>Metazoa</taxon>
        <taxon>Spiralia</taxon>
        <taxon>Gnathifera</taxon>
        <taxon>Rotifera</taxon>
        <taxon>Eurotatoria</taxon>
        <taxon>Bdelloidea</taxon>
        <taxon>Philodinida</taxon>
        <taxon>Philodinidae</taxon>
        <taxon>Rotaria</taxon>
    </lineage>
</organism>
<evidence type="ECO:0000313" key="3">
    <source>
        <dbReference type="Proteomes" id="UP000663889"/>
    </source>
</evidence>
<sequence length="138" mass="16241">MITTTMIKLLVAPMDHLIASLLIIKSPKLSWRQTRKMIDHRRIRKTTTLVTVSLEQEWPTPLPDYIDNDELLYIRDTLFNIFMEEYDQSMKKSKIIRNNSEDKENTDYNTKSTSTSSSFPTPRFLQESFGHIDLSLNR</sequence>
<dbReference type="AlphaFoldDB" id="A0A814GCM5"/>
<reference evidence="2" key="1">
    <citation type="submission" date="2021-02" db="EMBL/GenBank/DDBJ databases">
        <authorList>
            <person name="Nowell W R."/>
        </authorList>
    </citation>
    <scope>NUCLEOTIDE SEQUENCE</scope>
</reference>
<accession>A0A814GCM5</accession>
<dbReference type="EMBL" id="CAJNOU010000431">
    <property type="protein sequence ID" value="CAF0995087.1"/>
    <property type="molecule type" value="Genomic_DNA"/>
</dbReference>
<evidence type="ECO:0000313" key="2">
    <source>
        <dbReference type="EMBL" id="CAF0995087.1"/>
    </source>
</evidence>
<comment type="caution">
    <text evidence="2">The sequence shown here is derived from an EMBL/GenBank/DDBJ whole genome shotgun (WGS) entry which is preliminary data.</text>
</comment>
<feature type="region of interest" description="Disordered" evidence="1">
    <location>
        <begin position="93"/>
        <end position="122"/>
    </location>
</feature>
<evidence type="ECO:0000256" key="1">
    <source>
        <dbReference type="SAM" id="MobiDB-lite"/>
    </source>
</evidence>
<name>A0A814GCM5_9BILA</name>